<feature type="compositionally biased region" description="Basic residues" evidence="1">
    <location>
        <begin position="319"/>
        <end position="329"/>
    </location>
</feature>
<feature type="region of interest" description="Disordered" evidence="1">
    <location>
        <begin position="298"/>
        <end position="397"/>
    </location>
</feature>
<protein>
    <submittedName>
        <fullName evidence="2">Uncharacterized protein</fullName>
    </submittedName>
</protein>
<feature type="region of interest" description="Disordered" evidence="1">
    <location>
        <begin position="1"/>
        <end position="40"/>
    </location>
</feature>
<feature type="region of interest" description="Disordered" evidence="1">
    <location>
        <begin position="58"/>
        <end position="87"/>
    </location>
</feature>
<feature type="compositionally biased region" description="Low complexity" evidence="1">
    <location>
        <begin position="259"/>
        <end position="274"/>
    </location>
</feature>
<feature type="region of interest" description="Disordered" evidence="1">
    <location>
        <begin position="161"/>
        <end position="282"/>
    </location>
</feature>
<evidence type="ECO:0000256" key="1">
    <source>
        <dbReference type="SAM" id="MobiDB-lite"/>
    </source>
</evidence>
<gene>
    <name evidence="2" type="ORF">DM02DRAFT_625056</name>
</gene>
<feature type="compositionally biased region" description="Polar residues" evidence="1">
    <location>
        <begin position="181"/>
        <end position="194"/>
    </location>
</feature>
<organism evidence="2 3">
    <name type="scientific">Periconia macrospinosa</name>
    <dbReference type="NCBI Taxonomy" id="97972"/>
    <lineage>
        <taxon>Eukaryota</taxon>
        <taxon>Fungi</taxon>
        <taxon>Dikarya</taxon>
        <taxon>Ascomycota</taxon>
        <taxon>Pezizomycotina</taxon>
        <taxon>Dothideomycetes</taxon>
        <taxon>Pleosporomycetidae</taxon>
        <taxon>Pleosporales</taxon>
        <taxon>Massarineae</taxon>
        <taxon>Periconiaceae</taxon>
        <taxon>Periconia</taxon>
    </lineage>
</organism>
<sequence>MQHKHSSPDNTPGHTMNANTEQNQDTMSDHGIVKTTDGGGTFPQVSFPAISFGLPPFDTHTRVKSESARDTSARALTQPPNPRDQDTHKIAIGISEEQDAYNMVSSGDQDTYKIVARIPEFEKDWIDTSKEVSIYKAAADSAKPRRGCLNKLVETSKKVFGRSRSVPRGSKKVRWQDEGVVSQSTKDISEGQTRSNDDTARQQYPKRSCNRTPAIETLTRIASHKSETRPAQGKNHHFGRAPNELNDFSRDISSRHLPPSDSLRRSQSSRQPTQVKYVNTWETTDEQGRRKLVTTTYQEEFLSDDRGRQNRQSTGDNGRHRRRHRHRSCPAHDVSRHDGVHDRRSTQQPSAGLDYLYSSSGKYVPSWDTYGNPSMRRSEGPQARRRRSPSPAVCVVM</sequence>
<reference evidence="2 3" key="1">
    <citation type="journal article" date="2018" name="Sci. Rep.">
        <title>Comparative genomics provides insights into the lifestyle and reveals functional heterogeneity of dark septate endophytic fungi.</title>
        <authorList>
            <person name="Knapp D.G."/>
            <person name="Nemeth J.B."/>
            <person name="Barry K."/>
            <person name="Hainaut M."/>
            <person name="Henrissat B."/>
            <person name="Johnson J."/>
            <person name="Kuo A."/>
            <person name="Lim J.H.P."/>
            <person name="Lipzen A."/>
            <person name="Nolan M."/>
            <person name="Ohm R.A."/>
            <person name="Tamas L."/>
            <person name="Grigoriev I.V."/>
            <person name="Spatafora J.W."/>
            <person name="Nagy L.G."/>
            <person name="Kovacs G.M."/>
        </authorList>
    </citation>
    <scope>NUCLEOTIDE SEQUENCE [LARGE SCALE GENOMIC DNA]</scope>
    <source>
        <strain evidence="2 3">DSE2036</strain>
    </source>
</reference>
<dbReference type="AlphaFoldDB" id="A0A2V1E3W2"/>
<name>A0A2V1E3W2_9PLEO</name>
<evidence type="ECO:0000313" key="3">
    <source>
        <dbReference type="Proteomes" id="UP000244855"/>
    </source>
</evidence>
<dbReference type="EMBL" id="KZ805322">
    <property type="protein sequence ID" value="PVI04354.1"/>
    <property type="molecule type" value="Genomic_DNA"/>
</dbReference>
<feature type="compositionally biased region" description="Basic and acidic residues" evidence="1">
    <location>
        <begin position="333"/>
        <end position="345"/>
    </location>
</feature>
<keyword evidence="3" id="KW-1185">Reference proteome</keyword>
<evidence type="ECO:0000313" key="2">
    <source>
        <dbReference type="EMBL" id="PVI04354.1"/>
    </source>
</evidence>
<proteinExistence type="predicted"/>
<dbReference type="Proteomes" id="UP000244855">
    <property type="component" value="Unassembled WGS sequence"/>
</dbReference>
<feature type="compositionally biased region" description="Basic and acidic residues" evidence="1">
    <location>
        <begin position="59"/>
        <end position="72"/>
    </location>
</feature>
<feature type="compositionally biased region" description="Polar residues" evidence="1">
    <location>
        <begin position="8"/>
        <end position="26"/>
    </location>
</feature>
<accession>A0A2V1E3W2</accession>